<dbReference type="Proteomes" id="UP000192596">
    <property type="component" value="Unassembled WGS sequence"/>
</dbReference>
<comment type="caution">
    <text evidence="2">The sequence shown here is derived from an EMBL/GenBank/DDBJ whole genome shotgun (WGS) entry which is preliminary data.</text>
</comment>
<dbReference type="EMBL" id="NAJO01000063">
    <property type="protein sequence ID" value="OQN96667.1"/>
    <property type="molecule type" value="Genomic_DNA"/>
</dbReference>
<protein>
    <submittedName>
        <fullName evidence="2">Uncharacterized protein</fullName>
    </submittedName>
</protein>
<evidence type="ECO:0000313" key="2">
    <source>
        <dbReference type="EMBL" id="OQN96667.1"/>
    </source>
</evidence>
<accession>A0A1V8SCB9</accession>
<gene>
    <name evidence="2" type="ORF">B0A48_17307</name>
</gene>
<reference evidence="3" key="1">
    <citation type="submission" date="2017-03" db="EMBL/GenBank/DDBJ databases">
        <title>Genomes of endolithic fungi from Antarctica.</title>
        <authorList>
            <person name="Coleine C."/>
            <person name="Masonjones S."/>
            <person name="Stajich J.E."/>
        </authorList>
    </citation>
    <scope>NUCLEOTIDE SEQUENCE [LARGE SCALE GENOMIC DNA]</scope>
    <source>
        <strain evidence="3">CCFEE 5527</strain>
    </source>
</reference>
<feature type="region of interest" description="Disordered" evidence="1">
    <location>
        <begin position="420"/>
        <end position="450"/>
    </location>
</feature>
<name>A0A1V8SCB9_9PEZI</name>
<evidence type="ECO:0000256" key="1">
    <source>
        <dbReference type="SAM" id="MobiDB-lite"/>
    </source>
</evidence>
<dbReference type="AlphaFoldDB" id="A0A1V8SCB9"/>
<dbReference type="InParanoid" id="A0A1V8SCB9"/>
<sequence length="538" mass="59587">MDFDDYGDDYRGGYEYEAPLNPGGMPYFGSNPTSREWDYEGPRGQGGTGSFGSNCRVSSALSPPIADRAYHRELWMDDRLSEEDGLYECIQEDEMTAGLSRGPALRDENLHLYAYMPQDRVDLKRLTAVHPETAWADYNQGRPYVDSRRRQSSALAGYGQGGFDWGKETAPFSSGRMYGDMDDDTRDMLVLQPGLDEFTSRVGMASSGGGGSLEDLFMDPQDRGQRRLSNFGRFGSRGYGRGLNDEYTLGAGYLLNYDALEGYDCGSMPGTMNPYMGMGPGNPYQDMARSLREAHEDETLGGRIYDRWDPPSGVSNDYRERAGRGNLGTNVMGGPPIGPIRDDYDEPELFAPQARRAMPPYMEEDLEVEPYGPYDPRYEAFENDEAPPLFRTGGFAGDPFCRPPTPPTDVWAAAPQLNPRRRPDRSIITSGIRGHSPPRFGRGNSPVPTRRWGSVMNSPSAHSLMSVGRADAYPHYAEPPPRFWDEPEEEEPKPMLTSGLGGGLRALAPRPWIGGGSVGAFGNYDVGEFDGWTAFHGR</sequence>
<evidence type="ECO:0000313" key="3">
    <source>
        <dbReference type="Proteomes" id="UP000192596"/>
    </source>
</evidence>
<organism evidence="2 3">
    <name type="scientific">Cryoendolithus antarcticus</name>
    <dbReference type="NCBI Taxonomy" id="1507870"/>
    <lineage>
        <taxon>Eukaryota</taxon>
        <taxon>Fungi</taxon>
        <taxon>Dikarya</taxon>
        <taxon>Ascomycota</taxon>
        <taxon>Pezizomycotina</taxon>
        <taxon>Dothideomycetes</taxon>
        <taxon>Dothideomycetidae</taxon>
        <taxon>Cladosporiales</taxon>
        <taxon>Cladosporiaceae</taxon>
        <taxon>Cryoendolithus</taxon>
    </lineage>
</organism>
<keyword evidence="3" id="KW-1185">Reference proteome</keyword>
<proteinExistence type="predicted"/>